<evidence type="ECO:0000256" key="1">
    <source>
        <dbReference type="ARBA" id="ARBA00001947"/>
    </source>
</evidence>
<dbReference type="Gene3D" id="3.30.2010.30">
    <property type="match status" value="1"/>
</dbReference>
<dbReference type="InterPro" id="IPR014782">
    <property type="entry name" value="Peptidase_M1_dom"/>
</dbReference>
<evidence type="ECO:0000313" key="10">
    <source>
        <dbReference type="Proteomes" id="UP000009022"/>
    </source>
</evidence>
<evidence type="ECO:0000259" key="8">
    <source>
        <dbReference type="SMART" id="SM01263"/>
    </source>
</evidence>
<dbReference type="InterPro" id="IPR042097">
    <property type="entry name" value="Aminopeptidase_N-like_N_sf"/>
</dbReference>
<dbReference type="PANTHER" id="PTHR46627">
    <property type="entry name" value="AMINOPEPTIDASE O"/>
    <property type="match status" value="1"/>
</dbReference>
<dbReference type="CTD" id="6755545"/>
<evidence type="ECO:0000256" key="5">
    <source>
        <dbReference type="ARBA" id="ARBA00022801"/>
    </source>
</evidence>
<dbReference type="InterPro" id="IPR016024">
    <property type="entry name" value="ARM-type_fold"/>
</dbReference>
<evidence type="ECO:0000313" key="9">
    <source>
        <dbReference type="EMBL" id="EDV23096.1"/>
    </source>
</evidence>
<dbReference type="HOGENOM" id="CLU_022467_0_0_1"/>
<reference evidence="9 10" key="1">
    <citation type="journal article" date="2008" name="Nature">
        <title>The Trichoplax genome and the nature of placozoans.</title>
        <authorList>
            <person name="Srivastava M."/>
            <person name="Begovic E."/>
            <person name="Chapman J."/>
            <person name="Putnam N.H."/>
            <person name="Hellsten U."/>
            <person name="Kawashima T."/>
            <person name="Kuo A."/>
            <person name="Mitros T."/>
            <person name="Salamov A."/>
            <person name="Carpenter M.L."/>
            <person name="Signorovitch A.Y."/>
            <person name="Moreno M.A."/>
            <person name="Kamm K."/>
            <person name="Grimwood J."/>
            <person name="Schmutz J."/>
            <person name="Shapiro H."/>
            <person name="Grigoriev I.V."/>
            <person name="Buss L.W."/>
            <person name="Schierwater B."/>
            <person name="Dellaporta S.L."/>
            <person name="Rokhsar D.S."/>
        </authorList>
    </citation>
    <scope>NUCLEOTIDE SEQUENCE [LARGE SCALE GENOMIC DNA]</scope>
    <source>
        <strain evidence="9 10">Grell-BS-1999</strain>
    </source>
</reference>
<proteinExistence type="inferred from homology"/>
<dbReference type="SUPFAM" id="SSF63737">
    <property type="entry name" value="Leukotriene A4 hydrolase N-terminal domain"/>
    <property type="match status" value="1"/>
</dbReference>
<dbReference type="InParanoid" id="B3S2H6"/>
<dbReference type="PRINTS" id="PR00756">
    <property type="entry name" value="ALADIPTASE"/>
</dbReference>
<dbReference type="eggNOG" id="KOG1047">
    <property type="taxonomic scope" value="Eukaryota"/>
</dbReference>
<dbReference type="Pfam" id="PF17900">
    <property type="entry name" value="Peptidase_M1_N"/>
    <property type="match status" value="1"/>
</dbReference>
<comment type="cofactor">
    <cofactor evidence="1">
        <name>Zn(2+)</name>
        <dbReference type="ChEBI" id="CHEBI:29105"/>
    </cofactor>
</comment>
<evidence type="ECO:0000256" key="3">
    <source>
        <dbReference type="ARBA" id="ARBA00022670"/>
    </source>
</evidence>
<dbReference type="STRING" id="10228.B3S2H6"/>
<feature type="domain" description="Peptidase M1 leukotriene A4 hydrolase/aminopeptidase C-terminal" evidence="8">
    <location>
        <begin position="542"/>
        <end position="656"/>
    </location>
</feature>
<accession>B3S2H6</accession>
<dbReference type="OrthoDB" id="79562at2759"/>
<dbReference type="SMART" id="SM01263">
    <property type="entry name" value="Leuk-A4-hydro_C"/>
    <property type="match status" value="1"/>
</dbReference>
<dbReference type="KEGG" id="tad:TRIADDRAFT_58028"/>
<dbReference type="OMA" id="FARCSQA"/>
<dbReference type="InterPro" id="IPR038502">
    <property type="entry name" value="M1_LTA-4_hydro/amino_C_sf"/>
</dbReference>
<dbReference type="GeneID" id="6755545"/>
<dbReference type="GO" id="GO:0006508">
    <property type="term" value="P:proteolysis"/>
    <property type="evidence" value="ECO:0007669"/>
    <property type="project" value="UniProtKB-KW"/>
</dbReference>
<keyword evidence="6" id="KW-0862">Zinc</keyword>
<dbReference type="SUPFAM" id="SSF55486">
    <property type="entry name" value="Metalloproteases ('zincins'), catalytic domain"/>
    <property type="match status" value="1"/>
</dbReference>
<name>B3S2H6_TRIAD</name>
<evidence type="ECO:0000256" key="2">
    <source>
        <dbReference type="ARBA" id="ARBA00010136"/>
    </source>
</evidence>
<protein>
    <recommendedName>
        <fullName evidence="8">Peptidase M1 leukotriene A4 hydrolase/aminopeptidase C-terminal domain-containing protein</fullName>
    </recommendedName>
</protein>
<dbReference type="PhylomeDB" id="B3S2H6"/>
<evidence type="ECO:0000256" key="7">
    <source>
        <dbReference type="ARBA" id="ARBA00023049"/>
    </source>
</evidence>
<keyword evidence="7" id="KW-0482">Metalloprotease</keyword>
<dbReference type="Gene3D" id="1.25.40.320">
    <property type="entry name" value="Peptidase M1, leukotriene A4 hydrolase/aminopeptidase C-terminal domain"/>
    <property type="match status" value="1"/>
</dbReference>
<dbReference type="InterPro" id="IPR001930">
    <property type="entry name" value="Peptidase_M1"/>
</dbReference>
<evidence type="ECO:0000256" key="4">
    <source>
        <dbReference type="ARBA" id="ARBA00022723"/>
    </source>
</evidence>
<dbReference type="FunCoup" id="B3S2H6">
    <property type="interactions" value="117"/>
</dbReference>
<dbReference type="Proteomes" id="UP000009022">
    <property type="component" value="Unassembled WGS sequence"/>
</dbReference>
<dbReference type="InterPro" id="IPR015211">
    <property type="entry name" value="Peptidase_M1_C"/>
</dbReference>
<dbReference type="EMBL" id="DS985247">
    <property type="protein sequence ID" value="EDV23096.1"/>
    <property type="molecule type" value="Genomic_DNA"/>
</dbReference>
<dbReference type="SUPFAM" id="SSF48371">
    <property type="entry name" value="ARM repeat"/>
    <property type="match status" value="1"/>
</dbReference>
<dbReference type="Pfam" id="PF01433">
    <property type="entry name" value="Peptidase_M1"/>
    <property type="match status" value="1"/>
</dbReference>
<dbReference type="InterPro" id="IPR027268">
    <property type="entry name" value="Peptidase_M4/M1_CTD_sf"/>
</dbReference>
<evidence type="ECO:0000256" key="6">
    <source>
        <dbReference type="ARBA" id="ARBA00022833"/>
    </source>
</evidence>
<dbReference type="Gene3D" id="2.60.40.1730">
    <property type="entry name" value="tricorn interacting facor f3 domain"/>
    <property type="match status" value="1"/>
</dbReference>
<keyword evidence="10" id="KW-1185">Reference proteome</keyword>
<keyword evidence="3" id="KW-0645">Protease</keyword>
<dbReference type="GO" id="GO:0070006">
    <property type="term" value="F:metalloaminopeptidase activity"/>
    <property type="evidence" value="ECO:0007669"/>
    <property type="project" value="InterPro"/>
</dbReference>
<comment type="similarity">
    <text evidence="2">Belongs to the peptidase M1 family.</text>
</comment>
<dbReference type="GO" id="GO:0005730">
    <property type="term" value="C:nucleolus"/>
    <property type="evidence" value="ECO:0000318"/>
    <property type="project" value="GO_Central"/>
</dbReference>
<dbReference type="InterPro" id="IPR045357">
    <property type="entry name" value="Aminopeptidase_N-like_N"/>
</dbReference>
<dbReference type="Gene3D" id="1.10.390.10">
    <property type="entry name" value="Neutral Protease Domain 2"/>
    <property type="match status" value="1"/>
</dbReference>
<dbReference type="InterPro" id="IPR033577">
    <property type="entry name" value="AOPep"/>
</dbReference>
<dbReference type="AlphaFoldDB" id="B3S2H6"/>
<dbReference type="GO" id="GO:0008270">
    <property type="term" value="F:zinc ion binding"/>
    <property type="evidence" value="ECO:0007669"/>
    <property type="project" value="InterPro"/>
</dbReference>
<sequence>MADNSQDLGKDLPLSSNVDQILIHHYVLNLEIDFDSRIIHASVILVLQETSKLKALNVPLQSISLDCKDIKIESVWEIHDYPTTIIDHLCSPIPCYQRRQMNSDQFNKLYRLSNDAKLKIRLNYHVTKWSINIMPKTDCGYNLHERQPWQPRCICINYETNPQGGSLTWAKDQNEGPCVFSQGAAFNNRSLFPCQDHPTIIATWQASVKVKSNYTVVMSSNNVWSEQAEDYTMFHHIMLLPVPCSVIALAVGSFASSLIKVVDRPNINYNDQALNSNSHQKYTPENNPIICRIYSAPILIDIAYEKLLDSAAKYLVTAQTMLLSYPFDKLDIVVLPRCFGCLGLARCSYFSPCLIMVSPSLLPGEECLSYRLAHEICHFWFGILIGPTDWTEEWFSEGFATYLEDRVHCKACLTQNNNDEWKRYRYRTKVQSSVSLQNAICNDVKIYLLEPLDSVTGIIKSALEPVKSFLQVHYLKGYFLLYYLSKIVGHNQFDDYIRSFVNKYCFQHVNCKEVFDHYFDFFPKLRNQEVTIRATIKEWLDNAGLPEYKRWIRLNEYNRRKPRRIYRGSRKRRKALADNLPSIANIRHRWCELVIKHRYINGYKNIENLLIEDQGMGIYLYGELVLYDLKDLASKIYVGIQHEMDRDATAIVAELLSS</sequence>
<dbReference type="RefSeq" id="XP_002114006.1">
    <property type="nucleotide sequence ID" value="XM_002113970.1"/>
</dbReference>
<keyword evidence="4" id="KW-0479">Metal-binding</keyword>
<gene>
    <name evidence="9" type="ORF">TRIADDRAFT_58028</name>
</gene>
<keyword evidence="5" id="KW-0378">Hydrolase</keyword>
<dbReference type="PANTHER" id="PTHR46627:SF1">
    <property type="entry name" value="AMINOPEPTIDASE O"/>
    <property type="match status" value="1"/>
</dbReference>
<organism evidence="9 10">
    <name type="scientific">Trichoplax adhaerens</name>
    <name type="common">Trichoplax reptans</name>
    <dbReference type="NCBI Taxonomy" id="10228"/>
    <lineage>
        <taxon>Eukaryota</taxon>
        <taxon>Metazoa</taxon>
        <taxon>Placozoa</taxon>
        <taxon>Uniplacotomia</taxon>
        <taxon>Trichoplacea</taxon>
        <taxon>Trichoplacidae</taxon>
        <taxon>Trichoplax</taxon>
    </lineage>
</organism>